<evidence type="ECO:0000313" key="3">
    <source>
        <dbReference type="Proteomes" id="UP001196413"/>
    </source>
</evidence>
<evidence type="ECO:0000259" key="1">
    <source>
        <dbReference type="Pfam" id="PF15625"/>
    </source>
</evidence>
<protein>
    <recommendedName>
        <fullName evidence="1">CC2D2A N-terminal C2 domain-containing protein</fullName>
    </recommendedName>
</protein>
<dbReference type="AlphaFoldDB" id="A0AAD5WIM7"/>
<dbReference type="InterPro" id="IPR028928">
    <property type="entry name" value="CC2D2AN-C2"/>
</dbReference>
<feature type="domain" description="CC2D2A N-terminal C2" evidence="1">
    <location>
        <begin position="147"/>
        <end position="267"/>
    </location>
</feature>
<gene>
    <name evidence="2" type="ORF">KIN20_033267</name>
</gene>
<comment type="caution">
    <text evidence="2">The sequence shown here is derived from an EMBL/GenBank/DDBJ whole genome shotgun (WGS) entry which is preliminary data.</text>
</comment>
<dbReference type="GO" id="GO:0035869">
    <property type="term" value="C:ciliary transition zone"/>
    <property type="evidence" value="ECO:0007669"/>
    <property type="project" value="TreeGrafter"/>
</dbReference>
<dbReference type="GO" id="GO:1904491">
    <property type="term" value="P:protein localization to ciliary transition zone"/>
    <property type="evidence" value="ECO:0007669"/>
    <property type="project" value="TreeGrafter"/>
</dbReference>
<keyword evidence="3" id="KW-1185">Reference proteome</keyword>
<dbReference type="Pfam" id="PF15625">
    <property type="entry name" value="CC2D2AN-C2"/>
    <property type="match status" value="1"/>
</dbReference>
<evidence type="ECO:0000313" key="2">
    <source>
        <dbReference type="EMBL" id="KAJ1371331.1"/>
    </source>
</evidence>
<dbReference type="PANTHER" id="PTHR20837:SF0">
    <property type="entry name" value="COILED-COIL AND C2 DOMAIN-CONTAINING PROTEIN 2A"/>
    <property type="match status" value="1"/>
</dbReference>
<organism evidence="2 3">
    <name type="scientific">Parelaphostrongylus tenuis</name>
    <name type="common">Meningeal worm</name>
    <dbReference type="NCBI Taxonomy" id="148309"/>
    <lineage>
        <taxon>Eukaryota</taxon>
        <taxon>Metazoa</taxon>
        <taxon>Ecdysozoa</taxon>
        <taxon>Nematoda</taxon>
        <taxon>Chromadorea</taxon>
        <taxon>Rhabditida</taxon>
        <taxon>Rhabditina</taxon>
        <taxon>Rhabditomorpha</taxon>
        <taxon>Strongyloidea</taxon>
        <taxon>Metastrongylidae</taxon>
        <taxon>Parelaphostrongylus</taxon>
    </lineage>
</organism>
<name>A0AAD5WIM7_PARTN</name>
<sequence>MENENVLYNYVKAEDWKTFLDKYERNDYVQLDLFLGVIYFEHHPLIGDELLVAFKDKIDLRLRVRYNEQCQRINDMTDLLMHTENILISKNAYDNREHAEVLYNDVRKIAGELLSGYAELENCRNRQGYTISPLKYSLNENDENRTILGKLTTDNPVTPLGALPNDERKRIESIRQKSIQVELYFNDIIICKSRTMPLEGFYYQFEQLYNLEIVSEPKTIHITILEKQGTDKRNIAKVNIPLPDDDETTKDCRPPHRISFESSDKTVAGLLFARASWSLESKTTRHREKGSPAKCIRDQPFALIPPEVRLVSDEEFESNSRWDALEKRFQKRSGVGRSTFATITVKFIINSQTASFAMYIYEVACADYTLICPTVILLLARVKAILNASK</sequence>
<dbReference type="PANTHER" id="PTHR20837">
    <property type="entry name" value="CENTROSOMAL PROTEIN-RELATED"/>
    <property type="match status" value="1"/>
</dbReference>
<reference evidence="2" key="1">
    <citation type="submission" date="2021-06" db="EMBL/GenBank/DDBJ databases">
        <title>Parelaphostrongylus tenuis whole genome reference sequence.</title>
        <authorList>
            <person name="Garwood T.J."/>
            <person name="Larsen P.A."/>
            <person name="Fountain-Jones N.M."/>
            <person name="Garbe J.R."/>
            <person name="Macchietto M.G."/>
            <person name="Kania S.A."/>
            <person name="Gerhold R.W."/>
            <person name="Richards J.E."/>
            <person name="Wolf T.M."/>
        </authorList>
    </citation>
    <scope>NUCLEOTIDE SEQUENCE</scope>
    <source>
        <strain evidence="2">MNPRO001-30</strain>
        <tissue evidence="2">Meninges</tissue>
    </source>
</reference>
<dbReference type="EMBL" id="JAHQIW010006963">
    <property type="protein sequence ID" value="KAJ1371331.1"/>
    <property type="molecule type" value="Genomic_DNA"/>
</dbReference>
<dbReference type="GO" id="GO:1905515">
    <property type="term" value="P:non-motile cilium assembly"/>
    <property type="evidence" value="ECO:0007669"/>
    <property type="project" value="TreeGrafter"/>
</dbReference>
<proteinExistence type="predicted"/>
<dbReference type="InterPro" id="IPR052434">
    <property type="entry name" value="Tectonic-like_complex_comp"/>
</dbReference>
<accession>A0AAD5WIM7</accession>
<dbReference type="Proteomes" id="UP001196413">
    <property type="component" value="Unassembled WGS sequence"/>
</dbReference>